<dbReference type="InterPro" id="IPR000182">
    <property type="entry name" value="GNAT_dom"/>
</dbReference>
<accession>A0A7G6TYM4</accession>
<dbReference type="EMBL" id="CP050292">
    <property type="protein sequence ID" value="QND71856.1"/>
    <property type="molecule type" value="Genomic_DNA"/>
</dbReference>
<dbReference type="InterPro" id="IPR016181">
    <property type="entry name" value="Acyl_CoA_acyltransferase"/>
</dbReference>
<dbReference type="RefSeq" id="WP_184517882.1">
    <property type="nucleotide sequence ID" value="NZ_CP050292.1"/>
</dbReference>
<dbReference type="CDD" id="cd04301">
    <property type="entry name" value="NAT_SF"/>
    <property type="match status" value="1"/>
</dbReference>
<dbReference type="Pfam" id="PF13673">
    <property type="entry name" value="Acetyltransf_10"/>
    <property type="match status" value="1"/>
</dbReference>
<keyword evidence="2" id="KW-0012">Acyltransferase</keyword>
<feature type="domain" description="N-acetyltransferase" evidence="3">
    <location>
        <begin position="19"/>
        <end position="150"/>
    </location>
</feature>
<dbReference type="PROSITE" id="PS51186">
    <property type="entry name" value="GNAT"/>
    <property type="match status" value="1"/>
</dbReference>
<dbReference type="Gene3D" id="3.40.630.30">
    <property type="match status" value="1"/>
</dbReference>
<organism evidence="4 5">
    <name type="scientific">Tardiphaga robiniae</name>
    <dbReference type="NCBI Taxonomy" id="943830"/>
    <lineage>
        <taxon>Bacteria</taxon>
        <taxon>Pseudomonadati</taxon>
        <taxon>Pseudomonadota</taxon>
        <taxon>Alphaproteobacteria</taxon>
        <taxon>Hyphomicrobiales</taxon>
        <taxon>Nitrobacteraceae</taxon>
        <taxon>Tardiphaga</taxon>
    </lineage>
</organism>
<evidence type="ECO:0000313" key="4">
    <source>
        <dbReference type="EMBL" id="QND71856.1"/>
    </source>
</evidence>
<dbReference type="GO" id="GO:0016747">
    <property type="term" value="F:acyltransferase activity, transferring groups other than amino-acyl groups"/>
    <property type="evidence" value="ECO:0007669"/>
    <property type="project" value="InterPro"/>
</dbReference>
<name>A0A7G6TYM4_9BRAD</name>
<evidence type="ECO:0000313" key="5">
    <source>
        <dbReference type="Proteomes" id="UP000515291"/>
    </source>
</evidence>
<evidence type="ECO:0000259" key="3">
    <source>
        <dbReference type="PROSITE" id="PS51186"/>
    </source>
</evidence>
<dbReference type="Proteomes" id="UP000515291">
    <property type="component" value="Chromosome"/>
</dbReference>
<dbReference type="InterPro" id="IPR050832">
    <property type="entry name" value="Bact_Acetyltransf"/>
</dbReference>
<evidence type="ECO:0000256" key="2">
    <source>
        <dbReference type="ARBA" id="ARBA00023315"/>
    </source>
</evidence>
<dbReference type="PANTHER" id="PTHR43877">
    <property type="entry name" value="AMINOALKYLPHOSPHONATE N-ACETYLTRANSFERASE-RELATED-RELATED"/>
    <property type="match status" value="1"/>
</dbReference>
<protein>
    <submittedName>
        <fullName evidence="4">GNAT family N-acetyltransferase</fullName>
    </submittedName>
</protein>
<keyword evidence="1 4" id="KW-0808">Transferase</keyword>
<dbReference type="SUPFAM" id="SSF55729">
    <property type="entry name" value="Acyl-CoA N-acyltransferases (Nat)"/>
    <property type="match status" value="1"/>
</dbReference>
<proteinExistence type="predicted"/>
<dbReference type="PANTHER" id="PTHR43877:SF1">
    <property type="entry name" value="ACETYLTRANSFERASE"/>
    <property type="match status" value="1"/>
</dbReference>
<dbReference type="AlphaFoldDB" id="A0A7G6TYM4"/>
<gene>
    <name evidence="4" type="ORF">HB776_11915</name>
</gene>
<sequence length="153" mass="16968">MTCDIRPAQVGDAAGISRVIIRALRETNAKDYTPDIIARVELSFSPAAVERLIDQREVFVAEMDNRVVGTASLDGQALRTMFVLPDVQGRGIGRLLVQRIERVARERQLAILTVPATVTAEAFYARLGFTAVREAYHGEERTIVMERVLSPTN</sequence>
<dbReference type="KEGG" id="trb:HB776_11915"/>
<reference evidence="5" key="1">
    <citation type="journal article" date="2020" name="Mol. Plant Microbe">
        <title>Rhizobial microsymbionts of the narrowly endemic Oxytropis species growing in Kamchatka are characterized by significant genetic diversity and possess a set of genes that are associated with T3SS and T6SS secretion systems and can affect the development of symbiosis.</title>
        <authorList>
            <person name="Safronova V."/>
            <person name="Guro P."/>
            <person name="Sazanova A."/>
            <person name="Kuznetsova I."/>
            <person name="Belimov A."/>
            <person name="Yakubov V."/>
            <person name="Chirak E."/>
            <person name="Afonin A."/>
            <person name="Gogolev Y."/>
            <person name="Andronov E."/>
            <person name="Tikhonovich I."/>
        </authorList>
    </citation>
    <scope>NUCLEOTIDE SEQUENCE [LARGE SCALE GENOMIC DNA]</scope>
    <source>
        <strain evidence="5">581</strain>
    </source>
</reference>
<evidence type="ECO:0000256" key="1">
    <source>
        <dbReference type="ARBA" id="ARBA00022679"/>
    </source>
</evidence>